<dbReference type="PANTHER" id="PTHR11439">
    <property type="entry name" value="GAG-POL-RELATED RETROTRANSPOSON"/>
    <property type="match status" value="1"/>
</dbReference>
<dbReference type="SUPFAM" id="SSF56672">
    <property type="entry name" value="DNA/RNA polymerases"/>
    <property type="match status" value="1"/>
</dbReference>
<feature type="domain" description="Reverse transcriptase Ty1/copia-type" evidence="1">
    <location>
        <begin position="79"/>
        <end position="181"/>
    </location>
</feature>
<dbReference type="STRING" id="4097.A0A1S3Z1M7"/>
<dbReference type="RefSeq" id="XP_016458300.1">
    <property type="nucleotide sequence ID" value="XM_016602814.1"/>
</dbReference>
<dbReference type="PaxDb" id="4097-A0A1S3Z1M7"/>
<accession>A0A1S3Z1M7</accession>
<evidence type="ECO:0000259" key="1">
    <source>
        <dbReference type="Pfam" id="PF07727"/>
    </source>
</evidence>
<dbReference type="OrthoDB" id="1193140at2759"/>
<dbReference type="Pfam" id="PF07727">
    <property type="entry name" value="RVT_2"/>
    <property type="match status" value="1"/>
</dbReference>
<dbReference type="InterPro" id="IPR043502">
    <property type="entry name" value="DNA/RNA_pol_sf"/>
</dbReference>
<gene>
    <name evidence="2" type="primary">LOC107781985</name>
</gene>
<sequence>MAAAAGFAPAEFWAHVRPRRSEDFVTQASWAELEEGRRHGQPSTPVQSQVRYLLSRSDEATQKRKCCAPAISAEAEMTPQGFVQSHFDYSLFTRRQGTSIVIILIYVDDMLITGNDLKLMEETKERLHQSFKIKDLGELKHFLGIEFCRSYKGILMNQRKYSLELISDLGLSAAKPRWTPLDYNQKFTTKEFDDHTGVEDDEPLTNRERYQKLVGKLLYLTLTRLDIAFAVQTLSQFMHSPKKSHWEAAIKVVRYVKREPGLGIMMSSSKKNTLTAFYDADWALCPSIRRSMRGFIIKHGDSLISWKSKKQSTMSRSSAEAEYRSMASVITELVWLTGLLKELGAEVELSVALYCDSKFALQIAANPVYHERTKHIEIDCHFIKEKIQMGMVKTMHICSNDQLADVLTKRLARSQHEHLMYKLGVLNVYAPTTLRGSLAVDYSTSNHYKLVIVGKQAEQEGYKFYAFSSERSGVWHEFQLGINLGNSFSYLVVSSKPVYVNDSLHWLRDDGRVLAFDTKRDQATILDLPEFINYHDPIWYKSYTGFTWLGVAQGLLTLVCVFKKSIIIATYDYVLFLVDRSPKYYHEYLYEYDSETNRYKIAAFLDKEYAINYCRLCSFEPTLAGVHKTLPGTVHTEHMSAITPTLDQLKRFITEVLQWCEPGIEGRHFIKTLLSPGSLSLL</sequence>
<dbReference type="KEGG" id="nta:107781985"/>
<dbReference type="PANTHER" id="PTHR11439:SF452">
    <property type="entry name" value="REVERSE TRANSCRIPTASE TY1_COPIA-TYPE DOMAIN-CONTAINING PROTEIN"/>
    <property type="match status" value="1"/>
</dbReference>
<evidence type="ECO:0000313" key="2">
    <source>
        <dbReference type="RefSeq" id="XP_016458300.1"/>
    </source>
</evidence>
<proteinExistence type="predicted"/>
<dbReference type="CDD" id="cd09272">
    <property type="entry name" value="RNase_HI_RT_Ty1"/>
    <property type="match status" value="1"/>
</dbReference>
<feature type="non-terminal residue" evidence="2">
    <location>
        <position position="682"/>
    </location>
</feature>
<protein>
    <recommendedName>
        <fullName evidence="1">Reverse transcriptase Ty1/copia-type domain-containing protein</fullName>
    </recommendedName>
</protein>
<reference evidence="2" key="1">
    <citation type="submission" date="2025-08" db="UniProtKB">
        <authorList>
            <consortium name="RefSeq"/>
        </authorList>
    </citation>
    <scope>IDENTIFICATION</scope>
</reference>
<organism evidence="2">
    <name type="scientific">Nicotiana tabacum</name>
    <name type="common">Common tobacco</name>
    <dbReference type="NCBI Taxonomy" id="4097"/>
    <lineage>
        <taxon>Eukaryota</taxon>
        <taxon>Viridiplantae</taxon>
        <taxon>Streptophyta</taxon>
        <taxon>Embryophyta</taxon>
        <taxon>Tracheophyta</taxon>
        <taxon>Spermatophyta</taxon>
        <taxon>Magnoliopsida</taxon>
        <taxon>eudicotyledons</taxon>
        <taxon>Gunneridae</taxon>
        <taxon>Pentapetalae</taxon>
        <taxon>asterids</taxon>
        <taxon>lamiids</taxon>
        <taxon>Solanales</taxon>
        <taxon>Solanaceae</taxon>
        <taxon>Nicotianoideae</taxon>
        <taxon>Nicotianeae</taxon>
        <taxon>Nicotiana</taxon>
    </lineage>
</organism>
<name>A0A1S3Z1M7_TOBAC</name>
<dbReference type="InterPro" id="IPR013103">
    <property type="entry name" value="RVT_2"/>
</dbReference>
<dbReference type="AlphaFoldDB" id="A0A1S3Z1M7"/>